<reference evidence="2 3" key="1">
    <citation type="submission" date="2023-12" db="EMBL/GenBank/DDBJ databases">
        <title>A high-quality genome assembly for Dillenia turbinata (Dilleniales).</title>
        <authorList>
            <person name="Chanderbali A."/>
        </authorList>
    </citation>
    <scope>NUCLEOTIDE SEQUENCE [LARGE SCALE GENOMIC DNA]</scope>
    <source>
        <strain evidence="2">LSX21</strain>
        <tissue evidence="2">Leaf</tissue>
    </source>
</reference>
<evidence type="ECO:0000313" key="3">
    <source>
        <dbReference type="Proteomes" id="UP001370490"/>
    </source>
</evidence>
<dbReference type="GO" id="GO:0005737">
    <property type="term" value="C:cytoplasm"/>
    <property type="evidence" value="ECO:0007669"/>
    <property type="project" value="TreeGrafter"/>
</dbReference>
<dbReference type="EMBL" id="JBAMMX010000008">
    <property type="protein sequence ID" value="KAK6934088.1"/>
    <property type="molecule type" value="Genomic_DNA"/>
</dbReference>
<feature type="compositionally biased region" description="Basic and acidic residues" evidence="1">
    <location>
        <begin position="109"/>
        <end position="120"/>
    </location>
</feature>
<gene>
    <name evidence="2" type="ORF">RJ641_034243</name>
</gene>
<dbReference type="Proteomes" id="UP001370490">
    <property type="component" value="Unassembled WGS sequence"/>
</dbReference>
<proteinExistence type="predicted"/>
<dbReference type="InterPro" id="IPR045095">
    <property type="entry name" value="ACDP"/>
</dbReference>
<keyword evidence="3" id="KW-1185">Reference proteome</keyword>
<dbReference type="AlphaFoldDB" id="A0AAN8VFJ8"/>
<dbReference type="PANTHER" id="PTHR12064:SF76">
    <property type="entry name" value="CNNM TRANSMEMBRANE DOMAIN-CONTAINING PROTEIN"/>
    <property type="match status" value="1"/>
</dbReference>
<dbReference type="GO" id="GO:0030026">
    <property type="term" value="P:intracellular manganese ion homeostasis"/>
    <property type="evidence" value="ECO:0007669"/>
    <property type="project" value="TreeGrafter"/>
</dbReference>
<dbReference type="GO" id="GO:0010960">
    <property type="term" value="P:magnesium ion homeostasis"/>
    <property type="evidence" value="ECO:0007669"/>
    <property type="project" value="InterPro"/>
</dbReference>
<comment type="caution">
    <text evidence="2">The sequence shown here is derived from an EMBL/GenBank/DDBJ whole genome shotgun (WGS) entry which is preliminary data.</text>
</comment>
<evidence type="ECO:0000256" key="1">
    <source>
        <dbReference type="SAM" id="MobiDB-lite"/>
    </source>
</evidence>
<sequence length="276" mass="31308">MMRLPSLLEHFELAEKTARDAMTPISKAFSLYLDGTLNLVSENMPPLYDILYEFQKGHSHIAVVYRSLNESSLRRRMRPVTSTRASNIGAGPAPAIQDLDTNEEVQDSQEARTKNDTDHRQRQVLEKEEILDETNEYVNIHNRLLTTVPFTQYVEVQQFQYPQVLLLQWFFFCCIVIATKQHTKGNNIITSPEGGANELSQRSIPLSTKKTKWEFKLNNKEIKASVGSATSRADALEDLSFSYNGDRTKVISNSTATKLEMRLKAMANKEQTGGMS</sequence>
<dbReference type="PANTHER" id="PTHR12064">
    <property type="entry name" value="METAL TRANSPORTER CNNM"/>
    <property type="match status" value="1"/>
</dbReference>
<feature type="region of interest" description="Disordered" evidence="1">
    <location>
        <begin position="80"/>
        <end position="120"/>
    </location>
</feature>
<organism evidence="2 3">
    <name type="scientific">Dillenia turbinata</name>
    <dbReference type="NCBI Taxonomy" id="194707"/>
    <lineage>
        <taxon>Eukaryota</taxon>
        <taxon>Viridiplantae</taxon>
        <taxon>Streptophyta</taxon>
        <taxon>Embryophyta</taxon>
        <taxon>Tracheophyta</taxon>
        <taxon>Spermatophyta</taxon>
        <taxon>Magnoliopsida</taxon>
        <taxon>eudicotyledons</taxon>
        <taxon>Gunneridae</taxon>
        <taxon>Pentapetalae</taxon>
        <taxon>Dilleniales</taxon>
        <taxon>Dilleniaceae</taxon>
        <taxon>Dillenia</taxon>
    </lineage>
</organism>
<protein>
    <submittedName>
        <fullName evidence="2">Uncharacterized protein</fullName>
    </submittedName>
</protein>
<accession>A0AAN8VFJ8</accession>
<evidence type="ECO:0000313" key="2">
    <source>
        <dbReference type="EMBL" id="KAK6934088.1"/>
    </source>
</evidence>
<name>A0AAN8VFJ8_9MAGN</name>